<dbReference type="Pfam" id="PF02824">
    <property type="entry name" value="TGS"/>
    <property type="match status" value="1"/>
</dbReference>
<dbReference type="Proteomes" id="UP000184327">
    <property type="component" value="Unassembled WGS sequence"/>
</dbReference>
<comment type="similarity">
    <text evidence="1">Belongs to the relA/spoT family.</text>
</comment>
<dbReference type="InterPro" id="IPR007685">
    <property type="entry name" value="RelA_SpoT"/>
</dbReference>
<evidence type="ECO:0000259" key="3">
    <source>
        <dbReference type="PROSITE" id="PS51831"/>
    </source>
</evidence>
<dbReference type="PROSITE" id="PS51880">
    <property type="entry name" value="TGS"/>
    <property type="match status" value="1"/>
</dbReference>
<evidence type="ECO:0000259" key="4">
    <source>
        <dbReference type="PROSITE" id="PS51880"/>
    </source>
</evidence>
<dbReference type="Pfam" id="PF13291">
    <property type="entry name" value="ACT_4"/>
    <property type="match status" value="1"/>
</dbReference>
<dbReference type="SUPFAM" id="SSF109604">
    <property type="entry name" value="HD-domain/PDEase-like"/>
    <property type="match status" value="1"/>
</dbReference>
<dbReference type="PANTHER" id="PTHR21262">
    <property type="entry name" value="GUANOSINE-3',5'-BIS DIPHOSPHATE 3'-PYROPHOSPHOHYDROLASE"/>
    <property type="match status" value="1"/>
</dbReference>
<dbReference type="InterPro" id="IPR006674">
    <property type="entry name" value="HD_domain"/>
</dbReference>
<keyword evidence="6" id="KW-1185">Reference proteome</keyword>
<dbReference type="STRING" id="1122156.SAMN02745117_00139"/>
<dbReference type="FunFam" id="1.10.3210.10:FF:000001">
    <property type="entry name" value="GTP pyrophosphokinase RelA"/>
    <property type="match status" value="1"/>
</dbReference>
<evidence type="ECO:0000256" key="1">
    <source>
        <dbReference type="RuleBase" id="RU003847"/>
    </source>
</evidence>
<accession>A0A1M4SK35</accession>
<keyword evidence="5" id="KW-0808">Transferase</keyword>
<dbReference type="PROSITE" id="PS51671">
    <property type="entry name" value="ACT"/>
    <property type="match status" value="1"/>
</dbReference>
<gene>
    <name evidence="5" type="ORF">SAMN02745117_00139</name>
</gene>
<dbReference type="SUPFAM" id="SSF81301">
    <property type="entry name" value="Nucleotidyltransferase"/>
    <property type="match status" value="1"/>
</dbReference>
<dbReference type="InterPro" id="IPR012676">
    <property type="entry name" value="TGS-like"/>
</dbReference>
<evidence type="ECO:0000313" key="5">
    <source>
        <dbReference type="EMBL" id="SHE32634.1"/>
    </source>
</evidence>
<feature type="domain" description="TGS" evidence="4">
    <location>
        <begin position="421"/>
        <end position="482"/>
    </location>
</feature>
<keyword evidence="5" id="KW-0418">Kinase</keyword>
<dbReference type="Pfam" id="PF19296">
    <property type="entry name" value="RelA_AH_RIS"/>
    <property type="match status" value="1"/>
</dbReference>
<proteinExistence type="inferred from homology"/>
<dbReference type="AlphaFoldDB" id="A0A1M4SK35"/>
<dbReference type="PROSITE" id="PS51831">
    <property type="entry name" value="HD"/>
    <property type="match status" value="1"/>
</dbReference>
<feature type="domain" description="ACT" evidence="2">
    <location>
        <begin position="685"/>
        <end position="760"/>
    </location>
</feature>
<dbReference type="SMART" id="SM00471">
    <property type="entry name" value="HDc"/>
    <property type="match status" value="1"/>
</dbReference>
<dbReference type="CDD" id="cd00077">
    <property type="entry name" value="HDc"/>
    <property type="match status" value="1"/>
</dbReference>
<dbReference type="FunFam" id="3.10.20.30:FF:000002">
    <property type="entry name" value="GTP pyrophosphokinase (RelA/SpoT)"/>
    <property type="match status" value="1"/>
</dbReference>
<dbReference type="InterPro" id="IPR003607">
    <property type="entry name" value="HD/PDEase_dom"/>
</dbReference>
<dbReference type="InterPro" id="IPR033655">
    <property type="entry name" value="TGS_RelA/SpoT"/>
</dbReference>
<dbReference type="EMBL" id="FQUZ01000001">
    <property type="protein sequence ID" value="SHE32634.1"/>
    <property type="molecule type" value="Genomic_DNA"/>
</dbReference>
<dbReference type="InterPro" id="IPR045865">
    <property type="entry name" value="ACT-like_dom_sf"/>
</dbReference>
<protein>
    <submittedName>
        <fullName evidence="5">GTP pyrophosphokinase</fullName>
    </submittedName>
</protein>
<dbReference type="CDD" id="cd01668">
    <property type="entry name" value="TGS_RSH"/>
    <property type="match status" value="1"/>
</dbReference>
<dbReference type="Gene3D" id="1.10.3210.10">
    <property type="entry name" value="Hypothetical protein af1432"/>
    <property type="match status" value="1"/>
</dbReference>
<dbReference type="InterPro" id="IPR043519">
    <property type="entry name" value="NT_sf"/>
</dbReference>
<dbReference type="InterPro" id="IPR002912">
    <property type="entry name" value="ACT_dom"/>
</dbReference>
<dbReference type="GO" id="GO:0016301">
    <property type="term" value="F:kinase activity"/>
    <property type="evidence" value="ECO:0007669"/>
    <property type="project" value="UniProtKB-KW"/>
</dbReference>
<dbReference type="InterPro" id="IPR004095">
    <property type="entry name" value="TGS"/>
</dbReference>
<name>A0A1M4SK35_9BURK</name>
<evidence type="ECO:0000259" key="2">
    <source>
        <dbReference type="PROSITE" id="PS51671"/>
    </source>
</evidence>
<dbReference type="Pfam" id="PF13328">
    <property type="entry name" value="HD_4"/>
    <property type="match status" value="1"/>
</dbReference>
<dbReference type="GO" id="GO:0005886">
    <property type="term" value="C:plasma membrane"/>
    <property type="evidence" value="ECO:0007669"/>
    <property type="project" value="TreeGrafter"/>
</dbReference>
<dbReference type="InterPro" id="IPR004811">
    <property type="entry name" value="RelA/Spo_fam"/>
</dbReference>
<dbReference type="GO" id="GO:0042594">
    <property type="term" value="P:response to starvation"/>
    <property type="evidence" value="ECO:0007669"/>
    <property type="project" value="TreeGrafter"/>
</dbReference>
<dbReference type="Gene3D" id="3.30.70.260">
    <property type="match status" value="1"/>
</dbReference>
<dbReference type="SUPFAM" id="SSF55021">
    <property type="entry name" value="ACT-like"/>
    <property type="match status" value="1"/>
</dbReference>
<dbReference type="SMART" id="SM00954">
    <property type="entry name" value="RelA_SpoT"/>
    <property type="match status" value="1"/>
</dbReference>
<reference evidence="5 6" key="1">
    <citation type="submission" date="2016-11" db="EMBL/GenBank/DDBJ databases">
        <authorList>
            <person name="Jaros S."/>
            <person name="Januszkiewicz K."/>
            <person name="Wedrychowicz H."/>
        </authorList>
    </citation>
    <scope>NUCLEOTIDE SEQUENCE [LARGE SCALE GENOMIC DNA]</scope>
    <source>
        <strain evidence="5 6">DSM 16112</strain>
    </source>
</reference>
<sequence length="764" mass="85162">MPTNSPENLPTDMLSTVDDAPAAVPLSPEEAAEVLVHQVYQEFLRQVDYLPAADMQRVEEAFVFACNAHEGQRRNSGEPYITHPIAVAAQCAQWRLDAPALMAALMHDAMEDCGITKQDIVQRFGADVAELVDGLTKLEKLQFLTREENQAESFRKMLLAMAKDVRVILIKLADRTHNMRTLDASPRSKWGRISRETLDIYVPIADRLGLNATYRELQELSFRHLFPWRYTTLEKAVAKAKTRRRGLADKIAHEVEQAFNSAHMPVRLLERELSLYKIYQQMQTKRLSFARVNDIFGLRIIFDKVADCYTGIGVLHQLYKPVPGSFKDYIASAKSNGYQSLHTTLLGPSGVDVEAELRTEVMNMVAESGIAAHWLYQAKNLDTLVSNGLNGRWLKSLLEIENETQDSAEFLDNVKVDLFPDSIYVFTPKNHILTLPVGATVVDFAYAIHSNVGDHIASALVNGEASSLRAVLKNNDMVEILTSPEAKPSLAWLEFVKTGRARSKIRSYFKQADSSESRDLGERLLAQALRAAGYGGLPTDPAVLEGIWQDLSGLYQSKTADQLLSDIGMGKLIAREVVEQIANILAQMVFKPDALLLTRERLTSLQPTHGTSVLAVGGRDSAPVRYASCCRPVPGDVVTGVLLRGKGLEIHREHCPLADRLFHKDPASHVEVEWADDTAGDFQADLRVYLRNSKGALADASAVIAQSEVNILRINMFEEEGRETVEVRCLVSVNDAAHIDALLRNLRKSRVVLRAEREWGQQDF</sequence>
<dbReference type="GO" id="GO:0008728">
    <property type="term" value="F:GTP diphosphokinase activity"/>
    <property type="evidence" value="ECO:0007669"/>
    <property type="project" value="TreeGrafter"/>
</dbReference>
<feature type="domain" description="HD" evidence="3">
    <location>
        <begin position="80"/>
        <end position="179"/>
    </location>
</feature>
<dbReference type="Gene3D" id="3.10.20.30">
    <property type="match status" value="1"/>
</dbReference>
<dbReference type="SUPFAM" id="SSF81271">
    <property type="entry name" value="TGS-like"/>
    <property type="match status" value="1"/>
</dbReference>
<dbReference type="PANTHER" id="PTHR21262:SF36">
    <property type="entry name" value="BIFUNCTIONAL (P)PPGPP SYNTHASE_HYDROLASE SPOT"/>
    <property type="match status" value="1"/>
</dbReference>
<dbReference type="GO" id="GO:0015969">
    <property type="term" value="P:guanosine tetraphosphate metabolic process"/>
    <property type="evidence" value="ECO:0007669"/>
    <property type="project" value="InterPro"/>
</dbReference>
<dbReference type="Gene3D" id="3.30.460.10">
    <property type="entry name" value="Beta Polymerase, domain 2"/>
    <property type="match status" value="1"/>
</dbReference>
<comment type="function">
    <text evidence="1">In eubacteria ppGpp (guanosine 3'-diphosphate 5'-diphosphate) is a mediator of the stringent response that coordinates a variety of cellular activities in response to changes in nutritional abundance.</text>
</comment>
<dbReference type="NCBIfam" id="TIGR00691">
    <property type="entry name" value="spoT_relA"/>
    <property type="match status" value="1"/>
</dbReference>
<organism evidence="5 6">
    <name type="scientific">Lampropedia hyalina DSM 16112</name>
    <dbReference type="NCBI Taxonomy" id="1122156"/>
    <lineage>
        <taxon>Bacteria</taxon>
        <taxon>Pseudomonadati</taxon>
        <taxon>Pseudomonadota</taxon>
        <taxon>Betaproteobacteria</taxon>
        <taxon>Burkholderiales</taxon>
        <taxon>Comamonadaceae</taxon>
        <taxon>Lampropedia</taxon>
    </lineage>
</organism>
<evidence type="ECO:0000313" key="6">
    <source>
        <dbReference type="Proteomes" id="UP000184327"/>
    </source>
</evidence>
<dbReference type="Pfam" id="PF04607">
    <property type="entry name" value="RelA_SpoT"/>
    <property type="match status" value="1"/>
</dbReference>
<dbReference type="InterPro" id="IPR045600">
    <property type="entry name" value="RelA/SpoT_AH_RIS"/>
</dbReference>
<dbReference type="GO" id="GO:0008893">
    <property type="term" value="F:guanosine-3',5'-bis(diphosphate) 3'-diphosphatase activity"/>
    <property type="evidence" value="ECO:0007669"/>
    <property type="project" value="TreeGrafter"/>
</dbReference>
<dbReference type="CDD" id="cd05399">
    <property type="entry name" value="NT_Rel-Spo_like"/>
    <property type="match status" value="1"/>
</dbReference>
<dbReference type="InterPro" id="IPR012675">
    <property type="entry name" value="Beta-grasp_dom_sf"/>
</dbReference>